<proteinExistence type="predicted"/>
<protein>
    <submittedName>
        <fullName evidence="2">Uncharacterized protein</fullName>
    </submittedName>
</protein>
<keyword evidence="1" id="KW-0812">Transmembrane</keyword>
<keyword evidence="1" id="KW-0472">Membrane</keyword>
<gene>
    <name evidence="2" type="ORF">ACFPDQ_07130</name>
</gene>
<name>A0ABV9TDD5_9GAMM</name>
<keyword evidence="1" id="KW-1133">Transmembrane helix</keyword>
<evidence type="ECO:0000256" key="1">
    <source>
        <dbReference type="SAM" id="Phobius"/>
    </source>
</evidence>
<dbReference type="Proteomes" id="UP001595926">
    <property type="component" value="Unassembled WGS sequence"/>
</dbReference>
<comment type="caution">
    <text evidence="2">The sequence shown here is derived from an EMBL/GenBank/DDBJ whole genome shotgun (WGS) entry which is preliminary data.</text>
</comment>
<organism evidence="2 3">
    <name type="scientific">Pseudofrancisella aestuarii</name>
    <dbReference type="NCBI Taxonomy" id="2670347"/>
    <lineage>
        <taxon>Bacteria</taxon>
        <taxon>Pseudomonadati</taxon>
        <taxon>Pseudomonadota</taxon>
        <taxon>Gammaproteobacteria</taxon>
        <taxon>Thiotrichales</taxon>
        <taxon>Francisellaceae</taxon>
        <taxon>Pseudofrancisella</taxon>
    </lineage>
</organism>
<accession>A0ABV9TDD5</accession>
<evidence type="ECO:0000313" key="3">
    <source>
        <dbReference type="Proteomes" id="UP001595926"/>
    </source>
</evidence>
<keyword evidence="3" id="KW-1185">Reference proteome</keyword>
<reference evidence="3" key="1">
    <citation type="journal article" date="2019" name="Int. J. Syst. Evol. Microbiol.">
        <title>The Global Catalogue of Microorganisms (GCM) 10K type strain sequencing project: providing services to taxonomists for standard genome sequencing and annotation.</title>
        <authorList>
            <consortium name="The Broad Institute Genomics Platform"/>
            <consortium name="The Broad Institute Genome Sequencing Center for Infectious Disease"/>
            <person name="Wu L."/>
            <person name="Ma J."/>
        </authorList>
    </citation>
    <scope>NUCLEOTIDE SEQUENCE [LARGE SCALE GENOMIC DNA]</scope>
    <source>
        <strain evidence="3">CGMCC 1.13718</strain>
    </source>
</reference>
<dbReference type="EMBL" id="JBHSJH010000003">
    <property type="protein sequence ID" value="MFC4892822.1"/>
    <property type="molecule type" value="Genomic_DNA"/>
</dbReference>
<feature type="transmembrane region" description="Helical" evidence="1">
    <location>
        <begin position="6"/>
        <end position="24"/>
    </location>
</feature>
<evidence type="ECO:0000313" key="2">
    <source>
        <dbReference type="EMBL" id="MFC4892822.1"/>
    </source>
</evidence>
<dbReference type="RefSeq" id="WP_119331165.1">
    <property type="nucleotide sequence ID" value="NZ_JBHSJH010000003.1"/>
</dbReference>
<sequence>MFGLDTLLYSLAFAFVTAAISSVINKRNTRKAKAAESIEQDSIPKANVLDPIGVVFGTVKIRDANTITSGNFRSEEKIETSGGKKGGK</sequence>